<dbReference type="InterPro" id="IPR036291">
    <property type="entry name" value="NAD(P)-bd_dom_sf"/>
</dbReference>
<name>A0A172RWH7_9ACTN</name>
<protein>
    <recommendedName>
        <fullName evidence="3">Shikimate dehydrogenase (NADP(+))</fullName>
        <shortName evidence="3">SDH</shortName>
        <ecNumber evidence="3">1.1.1.25</ecNumber>
    </recommendedName>
</protein>
<feature type="binding site" evidence="3">
    <location>
        <begin position="24"/>
        <end position="26"/>
    </location>
    <ligand>
        <name>shikimate</name>
        <dbReference type="ChEBI" id="CHEBI:36208"/>
    </ligand>
</feature>
<keyword evidence="6" id="KW-1185">Reference proteome</keyword>
<dbReference type="GO" id="GO:0019632">
    <property type="term" value="P:shikimate metabolic process"/>
    <property type="evidence" value="ECO:0007669"/>
    <property type="project" value="TreeGrafter"/>
</dbReference>
<feature type="binding site" evidence="3">
    <location>
        <position position="238"/>
    </location>
    <ligand>
        <name>NADP(+)</name>
        <dbReference type="ChEBI" id="CHEBI:58349"/>
    </ligand>
</feature>
<gene>
    <name evidence="3" type="primary">aroE</name>
    <name evidence="5" type="ORF">SAMN02910314_01772</name>
</gene>
<accession>A0A172RWH7</accession>
<dbReference type="KEGG" id="ddt:AAY81_01210"/>
<evidence type="ECO:0000256" key="1">
    <source>
        <dbReference type="ARBA" id="ARBA00004871"/>
    </source>
</evidence>
<evidence type="ECO:0000256" key="3">
    <source>
        <dbReference type="HAMAP-Rule" id="MF_00222"/>
    </source>
</evidence>
<organism evidence="5 6">
    <name type="scientific">Denitrobacterium detoxificans</name>
    <dbReference type="NCBI Taxonomy" id="79604"/>
    <lineage>
        <taxon>Bacteria</taxon>
        <taxon>Bacillati</taxon>
        <taxon>Actinomycetota</taxon>
        <taxon>Coriobacteriia</taxon>
        <taxon>Eggerthellales</taxon>
        <taxon>Eggerthellaceae</taxon>
        <taxon>Denitrobacterium</taxon>
    </lineage>
</organism>
<dbReference type="InterPro" id="IPR013708">
    <property type="entry name" value="Shikimate_DH-bd_N"/>
</dbReference>
<dbReference type="EMBL" id="FOEC01000014">
    <property type="protein sequence ID" value="SEO96827.1"/>
    <property type="molecule type" value="Genomic_DNA"/>
</dbReference>
<dbReference type="HAMAP" id="MF_00222">
    <property type="entry name" value="Shikimate_DH_AroE"/>
    <property type="match status" value="1"/>
</dbReference>
<comment type="caution">
    <text evidence="3">Lacks conserved residue(s) required for the propagation of feature annotation.</text>
</comment>
<reference evidence="6" key="1">
    <citation type="submission" date="2016-10" db="EMBL/GenBank/DDBJ databases">
        <authorList>
            <person name="Varghese N."/>
        </authorList>
    </citation>
    <scope>NUCLEOTIDE SEQUENCE [LARGE SCALE GENOMIC DNA]</scope>
    <source>
        <strain evidence="6">DSM 21843</strain>
    </source>
</reference>
<dbReference type="GO" id="GO:0008652">
    <property type="term" value="P:amino acid biosynthetic process"/>
    <property type="evidence" value="ECO:0007669"/>
    <property type="project" value="UniProtKB-KW"/>
</dbReference>
<comment type="catalytic activity">
    <reaction evidence="3">
        <text>shikimate + NADP(+) = 3-dehydroshikimate + NADPH + H(+)</text>
        <dbReference type="Rhea" id="RHEA:17737"/>
        <dbReference type="ChEBI" id="CHEBI:15378"/>
        <dbReference type="ChEBI" id="CHEBI:16630"/>
        <dbReference type="ChEBI" id="CHEBI:36208"/>
        <dbReference type="ChEBI" id="CHEBI:57783"/>
        <dbReference type="ChEBI" id="CHEBI:58349"/>
        <dbReference type="EC" id="1.1.1.25"/>
    </reaction>
</comment>
<dbReference type="InterPro" id="IPR022893">
    <property type="entry name" value="Shikimate_DH_fam"/>
</dbReference>
<dbReference type="PANTHER" id="PTHR21089:SF1">
    <property type="entry name" value="BIFUNCTIONAL 3-DEHYDROQUINATE DEHYDRATASE_SHIKIMATE DEHYDROGENASE, CHLOROPLASTIC"/>
    <property type="match status" value="1"/>
</dbReference>
<evidence type="ECO:0000313" key="6">
    <source>
        <dbReference type="Proteomes" id="UP000182975"/>
    </source>
</evidence>
<feature type="active site" description="Proton acceptor" evidence="3">
    <location>
        <position position="77"/>
    </location>
</feature>
<dbReference type="PATRIC" id="fig|79604.3.peg.252"/>
<dbReference type="RefSeq" id="WP_066660412.1">
    <property type="nucleotide sequence ID" value="NZ_CP011402.1"/>
</dbReference>
<dbReference type="UniPathway" id="UPA00053">
    <property type="reaction ID" value="UER00087"/>
</dbReference>
<feature type="binding site" evidence="3">
    <location>
        <position position="98"/>
    </location>
    <ligand>
        <name>shikimate</name>
        <dbReference type="ChEBI" id="CHEBI:36208"/>
    </ligand>
</feature>
<feature type="binding site" evidence="3">
    <location>
        <position position="268"/>
    </location>
    <ligand>
        <name>shikimate</name>
        <dbReference type="ChEBI" id="CHEBI:36208"/>
    </ligand>
</feature>
<feature type="binding site" evidence="3">
    <location>
        <position position="261"/>
    </location>
    <ligand>
        <name>NADP(+)</name>
        <dbReference type="ChEBI" id="CHEBI:58349"/>
    </ligand>
</feature>
<keyword evidence="3" id="KW-0560">Oxidoreductase</keyword>
<feature type="binding site" evidence="3">
    <location>
        <position position="73"/>
    </location>
    <ligand>
        <name>shikimate</name>
        <dbReference type="ChEBI" id="CHEBI:36208"/>
    </ligand>
</feature>
<dbReference type="Gene3D" id="3.40.50.10860">
    <property type="entry name" value="Leucine Dehydrogenase, chain A, domain 1"/>
    <property type="match status" value="1"/>
</dbReference>
<dbReference type="GO" id="GO:0009073">
    <property type="term" value="P:aromatic amino acid family biosynthetic process"/>
    <property type="evidence" value="ECO:0007669"/>
    <property type="project" value="UniProtKB-KW"/>
</dbReference>
<dbReference type="EC" id="1.1.1.25" evidence="3"/>
<dbReference type="GO" id="GO:0004764">
    <property type="term" value="F:shikimate 3-dehydrogenase (NADP+) activity"/>
    <property type="evidence" value="ECO:0007669"/>
    <property type="project" value="UniProtKB-UniRule"/>
</dbReference>
<dbReference type="SUPFAM" id="SSF53223">
    <property type="entry name" value="Aminoacid dehydrogenase-like, N-terminal domain"/>
    <property type="match status" value="1"/>
</dbReference>
<keyword evidence="3" id="KW-0521">NADP</keyword>
<dbReference type="Gene3D" id="3.40.50.720">
    <property type="entry name" value="NAD(P)-binding Rossmann-like Domain"/>
    <property type="match status" value="1"/>
</dbReference>
<feature type="binding site" evidence="3">
    <location>
        <position position="240"/>
    </location>
    <ligand>
        <name>shikimate</name>
        <dbReference type="ChEBI" id="CHEBI:36208"/>
    </ligand>
</feature>
<dbReference type="CDD" id="cd01065">
    <property type="entry name" value="NAD_bind_Shikimate_DH"/>
    <property type="match status" value="1"/>
</dbReference>
<dbReference type="AlphaFoldDB" id="A0A172RWH7"/>
<dbReference type="SUPFAM" id="SSF51735">
    <property type="entry name" value="NAD(P)-binding Rossmann-fold domains"/>
    <property type="match status" value="1"/>
</dbReference>
<dbReference type="GO" id="GO:0009423">
    <property type="term" value="P:chorismate biosynthetic process"/>
    <property type="evidence" value="ECO:0007669"/>
    <property type="project" value="UniProtKB-UniRule"/>
</dbReference>
<keyword evidence="3" id="KW-0028">Amino-acid biosynthesis</keyword>
<evidence type="ECO:0000259" key="4">
    <source>
        <dbReference type="Pfam" id="PF08501"/>
    </source>
</evidence>
<sequence length="292" mass="31152">MGESARISGHTHLITLIGNPTTHSLSPATHNLSFEHEGIDTVYLCFDVKDNAQLPKVIEAMKVMEGWDGSNVTMPCKQAVIPLLDELDDAAALMGAVNVIRYRDGKTKGFNTDGVGFWDNVRKHGVDIKGKKLTLIGCGGAGSAVLVQAALDGMTEIDVFEMAEGNGMKNAKELAPKLLEKTGCKVNLFVTGDMEALAASIQSSDVLVNSSPVGMGEGCTDTPVPAELIKPGSVVADTVYFPRETQLINDARAKGCTVVGGLGMMIEQAAVGEEIWYGIKMDTDMIERELYS</sequence>
<dbReference type="PANTHER" id="PTHR21089">
    <property type="entry name" value="SHIKIMATE DEHYDROGENASE"/>
    <property type="match status" value="1"/>
</dbReference>
<dbReference type="OrthoDB" id="9776868at2"/>
<dbReference type="InterPro" id="IPR046346">
    <property type="entry name" value="Aminoacid_DH-like_N_sf"/>
</dbReference>
<dbReference type="STRING" id="79604.AAY81_01210"/>
<comment type="subunit">
    <text evidence="3">Homodimer.</text>
</comment>
<feature type="binding site" evidence="3">
    <location>
        <position position="89"/>
    </location>
    <ligand>
        <name>NADP(+)</name>
        <dbReference type="ChEBI" id="CHEBI:58349"/>
    </ligand>
</feature>
<keyword evidence="2 3" id="KW-0057">Aromatic amino acid biosynthesis</keyword>
<dbReference type="Proteomes" id="UP000182975">
    <property type="component" value="Unassembled WGS sequence"/>
</dbReference>
<feature type="domain" description="Shikimate dehydrogenase substrate binding N-terminal" evidence="4">
    <location>
        <begin position="16"/>
        <end position="100"/>
    </location>
</feature>
<comment type="pathway">
    <text evidence="1 3">Metabolic intermediate biosynthesis; chorismate biosynthesis; chorismate from D-erythrose 4-phosphate and phosphoenolpyruvate: step 4/7.</text>
</comment>
<comment type="similarity">
    <text evidence="3">Belongs to the shikimate dehydrogenase family.</text>
</comment>
<proteinExistence type="inferred from homology"/>
<dbReference type="Pfam" id="PF08501">
    <property type="entry name" value="Shikimate_dh_N"/>
    <property type="match status" value="1"/>
</dbReference>
<comment type="function">
    <text evidence="3">Involved in the biosynthesis of the chorismate, which leads to the biosynthesis of aromatic amino acids. Catalyzes the reversible NADPH linked reduction of 3-dehydroshikimate (DHSA) to yield shikimate (SA).</text>
</comment>
<evidence type="ECO:0000313" key="5">
    <source>
        <dbReference type="EMBL" id="SEO96827.1"/>
    </source>
</evidence>
<feature type="binding site" evidence="3">
    <location>
        <position position="113"/>
    </location>
    <ligand>
        <name>shikimate</name>
        <dbReference type="ChEBI" id="CHEBI:36208"/>
    </ligand>
</feature>
<evidence type="ECO:0000256" key="2">
    <source>
        <dbReference type="ARBA" id="ARBA00023141"/>
    </source>
</evidence>